<keyword evidence="3" id="KW-0808">Transferase</keyword>
<keyword evidence="3" id="KW-0328">Glycosyltransferase</keyword>
<keyword evidence="4" id="KW-1185">Reference proteome</keyword>
<dbReference type="EMBL" id="JACCBJ010000001">
    <property type="protein sequence ID" value="NYD72659.1"/>
    <property type="molecule type" value="Genomic_DNA"/>
</dbReference>
<dbReference type="InterPro" id="IPR029057">
    <property type="entry name" value="PRTase-like"/>
</dbReference>
<dbReference type="InterPro" id="IPR000836">
    <property type="entry name" value="PRTase_dom"/>
</dbReference>
<reference evidence="3 4" key="1">
    <citation type="submission" date="2020-07" db="EMBL/GenBank/DDBJ databases">
        <title>Sequencing the genomes of 1000 actinobacteria strains.</title>
        <authorList>
            <person name="Klenk H.-P."/>
        </authorList>
    </citation>
    <scope>NUCLEOTIDE SEQUENCE [LARGE SCALE GENOMIC DNA]</scope>
    <source>
        <strain evidence="3 4">DSM 23871</strain>
    </source>
</reference>
<comment type="similarity">
    <text evidence="1">Belongs to the ComF/GntX family.</text>
</comment>
<name>A0A852SUL5_9MICO</name>
<dbReference type="RefSeq" id="WP_179453942.1">
    <property type="nucleotide sequence ID" value="NZ_BAAAPX010000001.1"/>
</dbReference>
<evidence type="ECO:0000313" key="4">
    <source>
        <dbReference type="Proteomes" id="UP000589620"/>
    </source>
</evidence>
<dbReference type="SUPFAM" id="SSF53271">
    <property type="entry name" value="PRTase-like"/>
    <property type="match status" value="1"/>
</dbReference>
<dbReference type="Gene3D" id="3.40.50.2020">
    <property type="match status" value="1"/>
</dbReference>
<sequence>MTANTLVRESLLDAAAIVLPVRCAGCRRPDRSLCDDCDAALRPVARLDAIGDIPVWSALSYEGVARRVLLAYKDGGRVDVVRALARALRCAVAEAQRQTARAPGEADAGDAALLPVLIPSTRSAWRRRGYHPSRSVLARAHILVPPLWRALRLSRQTADQAGLTATQRSGNRRGSFVASRRLAGRTCLIVDDIVTSGATIAEAARAIRAVGGRVAGAAAIARTPLRGGGRVQQPHSGPWGDAACFPVSK</sequence>
<accession>A0A852SUL5</accession>
<dbReference type="GO" id="GO:0016757">
    <property type="term" value="F:glycosyltransferase activity"/>
    <property type="evidence" value="ECO:0007669"/>
    <property type="project" value="UniProtKB-KW"/>
</dbReference>
<evidence type="ECO:0000259" key="2">
    <source>
        <dbReference type="Pfam" id="PF00156"/>
    </source>
</evidence>
<protein>
    <submittedName>
        <fullName evidence="3">Putative amidophosphoribosyltransferase</fullName>
    </submittedName>
</protein>
<dbReference type="AlphaFoldDB" id="A0A852SUL5"/>
<evidence type="ECO:0000256" key="1">
    <source>
        <dbReference type="ARBA" id="ARBA00008007"/>
    </source>
</evidence>
<dbReference type="InterPro" id="IPR051910">
    <property type="entry name" value="ComF/GntX_DNA_util-trans"/>
</dbReference>
<feature type="domain" description="Phosphoribosyltransferase" evidence="2">
    <location>
        <begin position="163"/>
        <end position="223"/>
    </location>
</feature>
<organism evidence="3 4">
    <name type="scientific">Leifsonia soli</name>
    <dbReference type="NCBI Taxonomy" id="582665"/>
    <lineage>
        <taxon>Bacteria</taxon>
        <taxon>Bacillati</taxon>
        <taxon>Actinomycetota</taxon>
        <taxon>Actinomycetes</taxon>
        <taxon>Micrococcales</taxon>
        <taxon>Microbacteriaceae</taxon>
        <taxon>Leifsonia</taxon>
    </lineage>
</organism>
<dbReference type="PANTHER" id="PTHR47505">
    <property type="entry name" value="DNA UTILIZATION PROTEIN YHGH"/>
    <property type="match status" value="1"/>
</dbReference>
<dbReference type="Pfam" id="PF00156">
    <property type="entry name" value="Pribosyltran"/>
    <property type="match status" value="1"/>
</dbReference>
<gene>
    <name evidence="3" type="ORF">BJ963_000178</name>
</gene>
<comment type="caution">
    <text evidence="3">The sequence shown here is derived from an EMBL/GenBank/DDBJ whole genome shotgun (WGS) entry which is preliminary data.</text>
</comment>
<dbReference type="Proteomes" id="UP000589620">
    <property type="component" value="Unassembled WGS sequence"/>
</dbReference>
<dbReference type="PANTHER" id="PTHR47505:SF1">
    <property type="entry name" value="DNA UTILIZATION PROTEIN YHGH"/>
    <property type="match status" value="1"/>
</dbReference>
<dbReference type="CDD" id="cd06223">
    <property type="entry name" value="PRTases_typeI"/>
    <property type="match status" value="1"/>
</dbReference>
<evidence type="ECO:0000313" key="3">
    <source>
        <dbReference type="EMBL" id="NYD72659.1"/>
    </source>
</evidence>
<proteinExistence type="inferred from homology"/>